<evidence type="ECO:0000259" key="1">
    <source>
        <dbReference type="Pfam" id="PF13579"/>
    </source>
</evidence>
<evidence type="ECO:0000313" key="2">
    <source>
        <dbReference type="EMBL" id="MEQ2455829.1"/>
    </source>
</evidence>
<dbReference type="Proteomes" id="UP001440599">
    <property type="component" value="Unassembled WGS sequence"/>
</dbReference>
<dbReference type="InterPro" id="IPR028098">
    <property type="entry name" value="Glyco_trans_4-like_N"/>
</dbReference>
<dbReference type="RefSeq" id="WP_349139429.1">
    <property type="nucleotide sequence ID" value="NZ_JBBMFT010000002.1"/>
</dbReference>
<dbReference type="Pfam" id="PF13692">
    <property type="entry name" value="Glyco_trans_1_4"/>
    <property type="match status" value="1"/>
</dbReference>
<keyword evidence="3" id="KW-1185">Reference proteome</keyword>
<dbReference type="EMBL" id="JBBMFT010000002">
    <property type="protein sequence ID" value="MEQ2455829.1"/>
    <property type="molecule type" value="Genomic_DNA"/>
</dbReference>
<proteinExistence type="predicted"/>
<dbReference type="PANTHER" id="PTHR12526:SF638">
    <property type="entry name" value="SPORE COAT PROTEIN SA"/>
    <property type="match status" value="1"/>
</dbReference>
<comment type="caution">
    <text evidence="2">The sequence shown here is derived from an EMBL/GenBank/DDBJ whole genome shotgun (WGS) entry which is preliminary data.</text>
</comment>
<dbReference type="PANTHER" id="PTHR12526">
    <property type="entry name" value="GLYCOSYLTRANSFERASE"/>
    <property type="match status" value="1"/>
</dbReference>
<organism evidence="2 3">
    <name type="scientific">Flavonifractor hominis</name>
    <dbReference type="NCBI Taxonomy" id="3133178"/>
    <lineage>
        <taxon>Bacteria</taxon>
        <taxon>Bacillati</taxon>
        <taxon>Bacillota</taxon>
        <taxon>Clostridia</taxon>
        <taxon>Eubacteriales</taxon>
        <taxon>Oscillospiraceae</taxon>
        <taxon>Flavonifractor</taxon>
    </lineage>
</organism>
<accession>A0ABV1ENZ9</accession>
<feature type="domain" description="Glycosyltransferase subfamily 4-like N-terminal" evidence="1">
    <location>
        <begin position="18"/>
        <end position="166"/>
    </location>
</feature>
<reference evidence="2 3" key="1">
    <citation type="submission" date="2024-03" db="EMBL/GenBank/DDBJ databases">
        <title>Human intestinal bacterial collection.</title>
        <authorList>
            <person name="Pauvert C."/>
            <person name="Hitch T.C.A."/>
            <person name="Clavel T."/>
        </authorList>
    </citation>
    <scope>NUCLEOTIDE SEQUENCE [LARGE SCALE GENOMIC DNA]</scope>
    <source>
        <strain evidence="2 3">CLA-AP-H34</strain>
    </source>
</reference>
<dbReference type="SUPFAM" id="SSF53756">
    <property type="entry name" value="UDP-Glycosyltransferase/glycogen phosphorylase"/>
    <property type="match status" value="1"/>
</dbReference>
<gene>
    <name evidence="2" type="ORF">WMO45_04785</name>
</gene>
<sequence length="363" mass="40717">MKILILTNHSYMFWQFRRELTAALLERHEVVLSTPFVGHEEDLTALGCRCIETAVDRRGINPATDLKLMRTYRKLLSQERPDLVITYSIKPNIYGGLACRMAGVPYCANVQGLGTAFQRKGLASLVTLMYRVALARARTVLFENEGNAALFREKKIVPTQRQTVLPGAGVDLSYHARQPYPSEGPIRFLFVGRIMREKGVEELFYAMRRLRAVHGDEVILDVVGFFEDAYRETVEELVREGIVNFHGFQQDVRPFYSAAHCVVLPSYHEGMSNVLLEGAAAGRALITSDIPGCREAVRDGISGYLCPAGDREGLLAALERFLSLTPAERAAMGERGREHVEQTFRKEDVVRRTLAAVLEEPPC</sequence>
<name>A0ABV1ENZ9_9FIRM</name>
<dbReference type="CDD" id="cd03808">
    <property type="entry name" value="GT4_CapM-like"/>
    <property type="match status" value="1"/>
</dbReference>
<dbReference type="Gene3D" id="3.40.50.2000">
    <property type="entry name" value="Glycogen Phosphorylase B"/>
    <property type="match status" value="2"/>
</dbReference>
<protein>
    <submittedName>
        <fullName evidence="2">Glycosyltransferase family 4 protein</fullName>
    </submittedName>
</protein>
<evidence type="ECO:0000313" key="3">
    <source>
        <dbReference type="Proteomes" id="UP001440599"/>
    </source>
</evidence>
<dbReference type="Pfam" id="PF13579">
    <property type="entry name" value="Glyco_trans_4_4"/>
    <property type="match status" value="1"/>
</dbReference>